<keyword evidence="4" id="KW-0808">Transferase</keyword>
<dbReference type="InterPro" id="IPR005467">
    <property type="entry name" value="His_kinase_dom"/>
</dbReference>
<dbReference type="InterPro" id="IPR003594">
    <property type="entry name" value="HATPase_dom"/>
</dbReference>
<comment type="caution">
    <text evidence="8">The sequence shown here is derived from an EMBL/GenBank/DDBJ whole genome shotgun (WGS) entry which is preliminary data.</text>
</comment>
<keyword evidence="6" id="KW-0812">Transmembrane</keyword>
<dbReference type="Gene3D" id="3.30.565.10">
    <property type="entry name" value="Histidine kinase-like ATPase, C-terminal domain"/>
    <property type="match status" value="1"/>
</dbReference>
<feature type="transmembrane region" description="Helical" evidence="6">
    <location>
        <begin position="162"/>
        <end position="186"/>
    </location>
</feature>
<dbReference type="InterPro" id="IPR004358">
    <property type="entry name" value="Sig_transdc_His_kin-like_C"/>
</dbReference>
<dbReference type="GO" id="GO:0000155">
    <property type="term" value="F:phosphorelay sensor kinase activity"/>
    <property type="evidence" value="ECO:0007669"/>
    <property type="project" value="InterPro"/>
</dbReference>
<dbReference type="InterPro" id="IPR003661">
    <property type="entry name" value="HisK_dim/P_dom"/>
</dbReference>
<dbReference type="PRINTS" id="PR00344">
    <property type="entry name" value="BCTRLSENSOR"/>
</dbReference>
<accession>A0A081PL05</accession>
<keyword evidence="5" id="KW-0418">Kinase</keyword>
<sequence length="417" mass="47298">MKLLSMNNRIKYIFGFITISILGLILTQFFWLYKDYKYYSSQPLFSTQYEFFMPALPVDVKKVDGAQVAQSIIAYPTRVVPRMATTMMVHENIQGIAVRGVHATRVPGVDPTEDNPVSGLAVTTLPTSVTRRVNATSSVPAELYSAIPYKAPSSYIIDKMKWQFGGSLLLIIITSSCLIYMLITIYTQRKISMMKNDFINNMTHELKTPLATVAVAVEAMRNYGALEDSDKTQLYLNISKNEIDHLSKLIEMILQQSVFDTDKMHLEKKHTNINQLLEQLIESYQLSYSDIELIFHYDPHTPDLFLDPVHLLNAVRNLIDNAVKYSADNKRITIASTYEKGVWLLHVTDLGIGIPRSYHKDIFERFFRVPGKQTATIKGFGLGLSYVKQVVELHKGIVTVQSNEQGSTFTIAITFKD</sequence>
<protein>
    <recommendedName>
        <fullName evidence="2">histidine kinase</fullName>
        <ecNumber evidence="2">2.7.13.3</ecNumber>
    </recommendedName>
</protein>
<comment type="catalytic activity">
    <reaction evidence="1">
        <text>ATP + protein L-histidine = ADP + protein N-phospho-L-histidine.</text>
        <dbReference type="EC" id="2.7.13.3"/>
    </reaction>
</comment>
<dbReference type="SUPFAM" id="SSF47384">
    <property type="entry name" value="Homodimeric domain of signal transducing histidine kinase"/>
    <property type="match status" value="1"/>
</dbReference>
<dbReference type="InterPro" id="IPR036890">
    <property type="entry name" value="HATPase_C_sf"/>
</dbReference>
<dbReference type="SMART" id="SM00388">
    <property type="entry name" value="HisKA"/>
    <property type="match status" value="1"/>
</dbReference>
<evidence type="ECO:0000256" key="6">
    <source>
        <dbReference type="SAM" id="Phobius"/>
    </source>
</evidence>
<gene>
    <name evidence="8" type="ORF">N180_07785</name>
</gene>
<dbReference type="OrthoDB" id="921707at2"/>
<evidence type="ECO:0000256" key="2">
    <source>
        <dbReference type="ARBA" id="ARBA00012438"/>
    </source>
</evidence>
<feature type="transmembrane region" description="Helical" evidence="6">
    <location>
        <begin position="12"/>
        <end position="33"/>
    </location>
</feature>
<dbReference type="CDD" id="cd00082">
    <property type="entry name" value="HisKA"/>
    <property type="match status" value="1"/>
</dbReference>
<dbReference type="RefSeq" id="WP_051759555.1">
    <property type="nucleotide sequence ID" value="NZ_JNFF01000017.1"/>
</dbReference>
<feature type="domain" description="Histidine kinase" evidence="7">
    <location>
        <begin position="201"/>
        <end position="417"/>
    </location>
</feature>
<dbReference type="FunFam" id="3.30.565.10:FF:000006">
    <property type="entry name" value="Sensor histidine kinase WalK"/>
    <property type="match status" value="1"/>
</dbReference>
<dbReference type="Proteomes" id="UP000028007">
    <property type="component" value="Unassembled WGS sequence"/>
</dbReference>
<dbReference type="SUPFAM" id="SSF55874">
    <property type="entry name" value="ATPase domain of HSP90 chaperone/DNA topoisomerase II/histidine kinase"/>
    <property type="match status" value="1"/>
</dbReference>
<dbReference type="CDD" id="cd00075">
    <property type="entry name" value="HATPase"/>
    <property type="match status" value="1"/>
</dbReference>
<dbReference type="eggNOG" id="COG5002">
    <property type="taxonomic scope" value="Bacteria"/>
</dbReference>
<organism evidence="8 9">
    <name type="scientific">Pedobacter antarcticus 4BY</name>
    <dbReference type="NCBI Taxonomy" id="1358423"/>
    <lineage>
        <taxon>Bacteria</taxon>
        <taxon>Pseudomonadati</taxon>
        <taxon>Bacteroidota</taxon>
        <taxon>Sphingobacteriia</taxon>
        <taxon>Sphingobacteriales</taxon>
        <taxon>Sphingobacteriaceae</taxon>
        <taxon>Pedobacter</taxon>
    </lineage>
</organism>
<evidence type="ECO:0000256" key="4">
    <source>
        <dbReference type="ARBA" id="ARBA00022679"/>
    </source>
</evidence>
<keyword evidence="6" id="KW-1133">Transmembrane helix</keyword>
<evidence type="ECO:0000313" key="8">
    <source>
        <dbReference type="EMBL" id="KEQ31378.1"/>
    </source>
</evidence>
<keyword evidence="3" id="KW-0597">Phosphoprotein</keyword>
<dbReference type="Pfam" id="PF02518">
    <property type="entry name" value="HATPase_c"/>
    <property type="match status" value="1"/>
</dbReference>
<dbReference type="EC" id="2.7.13.3" evidence="2"/>
<keyword evidence="6" id="KW-0472">Membrane</keyword>
<proteinExistence type="predicted"/>
<dbReference type="PANTHER" id="PTHR43547:SF2">
    <property type="entry name" value="HYBRID SIGNAL TRANSDUCTION HISTIDINE KINASE C"/>
    <property type="match status" value="1"/>
</dbReference>
<dbReference type="EMBL" id="JNFF01000017">
    <property type="protein sequence ID" value="KEQ31378.1"/>
    <property type="molecule type" value="Genomic_DNA"/>
</dbReference>
<dbReference type="PROSITE" id="PS50109">
    <property type="entry name" value="HIS_KIN"/>
    <property type="match status" value="1"/>
</dbReference>
<name>A0A081PL05_9SPHI</name>
<dbReference type="Gene3D" id="1.10.287.130">
    <property type="match status" value="1"/>
</dbReference>
<dbReference type="AlphaFoldDB" id="A0A081PL05"/>
<evidence type="ECO:0000313" key="9">
    <source>
        <dbReference type="Proteomes" id="UP000028007"/>
    </source>
</evidence>
<keyword evidence="9" id="KW-1185">Reference proteome</keyword>
<evidence type="ECO:0000256" key="1">
    <source>
        <dbReference type="ARBA" id="ARBA00000085"/>
    </source>
</evidence>
<dbReference type="InterPro" id="IPR036097">
    <property type="entry name" value="HisK_dim/P_sf"/>
</dbReference>
<dbReference type="SMART" id="SM00387">
    <property type="entry name" value="HATPase_c"/>
    <property type="match status" value="1"/>
</dbReference>
<evidence type="ECO:0000256" key="3">
    <source>
        <dbReference type="ARBA" id="ARBA00022553"/>
    </source>
</evidence>
<reference evidence="8 9" key="1">
    <citation type="journal article" date="1992" name="Int. J. Syst. Bacteriol.">
        <title>Sphingobacterium antarcticus sp. nov. a Psychrotrophic Bacterium from the Soils of Schirmacher Oasis, Antarctica.</title>
        <authorList>
            <person name="Shivaji S."/>
            <person name="Ray M.K."/>
            <person name="Rao N.S."/>
            <person name="Saiserr L."/>
            <person name="Jagannadham M.V."/>
            <person name="Kumar G.S."/>
            <person name="Reddy G."/>
            <person name="Bhargava P.M."/>
        </authorList>
    </citation>
    <scope>NUCLEOTIDE SEQUENCE [LARGE SCALE GENOMIC DNA]</scope>
    <source>
        <strain evidence="8 9">4BY</strain>
    </source>
</reference>
<dbReference type="Pfam" id="PF00512">
    <property type="entry name" value="HisKA"/>
    <property type="match status" value="1"/>
</dbReference>
<evidence type="ECO:0000256" key="5">
    <source>
        <dbReference type="ARBA" id="ARBA00022777"/>
    </source>
</evidence>
<dbReference type="PANTHER" id="PTHR43547">
    <property type="entry name" value="TWO-COMPONENT HISTIDINE KINASE"/>
    <property type="match status" value="1"/>
</dbReference>
<evidence type="ECO:0000259" key="7">
    <source>
        <dbReference type="PROSITE" id="PS50109"/>
    </source>
</evidence>